<feature type="region of interest" description="Disordered" evidence="2">
    <location>
        <begin position="614"/>
        <end position="635"/>
    </location>
</feature>
<dbReference type="OrthoDB" id="10680335at2759"/>
<feature type="coiled-coil region" evidence="1">
    <location>
        <begin position="644"/>
        <end position="671"/>
    </location>
</feature>
<evidence type="ECO:0000256" key="2">
    <source>
        <dbReference type="SAM" id="MobiDB-lite"/>
    </source>
</evidence>
<name>C1DYJ3_MICCC</name>
<dbReference type="Proteomes" id="UP000002009">
    <property type="component" value="Chromosome 2"/>
</dbReference>
<dbReference type="OMA" id="ESTWANA"/>
<organism evidence="3 4">
    <name type="scientific">Micromonas commoda (strain RCC299 / NOUM17 / CCMP2709)</name>
    <name type="common">Picoplanktonic green alga</name>
    <dbReference type="NCBI Taxonomy" id="296587"/>
    <lineage>
        <taxon>Eukaryota</taxon>
        <taxon>Viridiplantae</taxon>
        <taxon>Chlorophyta</taxon>
        <taxon>Mamiellophyceae</taxon>
        <taxon>Mamiellales</taxon>
        <taxon>Mamiellaceae</taxon>
        <taxon>Micromonas</taxon>
    </lineage>
</organism>
<keyword evidence="4" id="KW-1185">Reference proteome</keyword>
<accession>C1DYJ3</accession>
<sequence>MRRRDLIERGRIQARGGPSAATNLAVHAPAPPPAAAPAPHSAKRRKTPAAAKKNASFGSPSEVRSPLAAINLNDSRFKGPTVGRAGGGSPRVRSNLSKSSFGSPVVIAPPSAGRARAIAPAPSLMRDLGLQSPRTVDMMDAEMSYDDDVNFGAQESFGDWLARCGLRGPADASAHGSLRISQSQRDELEHVWCNAAEADTLRRLVENLKDSELDIARREQLANGAWAHDFEEATAKAWSGKVEAASAAEMAAKAELDRKAREAEAAAAAAAAERCRVAAAAVESGELRGELREAMMAAEGQRRRAERLEADVRDASAESADLASQLADARRALTDAEQRASAANARVLEAEAAARAERAAYDSSVTAVTASMESERVAAAARLESAVRDADEARAETAQLRREMSARLEAMGKDGEDGKAALRAAIAVREKEVEHSRRSAGEAQRISRQAELRVSELEGQIGELRRVAEARVAELERELGTTAAALDEARRGRADAEEASSTLRRRAERALAEANAKAVEAQVKLRRAELDAQARAREATAVPPAMTPRSAGDLEMLLANMTKAHAQALQRAEAAEGKSRSLHRELEHTKAAAEEAGKRVASAIDAMRAQGLEASISHQASNDDVPAPSGGSRRKSVLTLAPTMQRLHSDLAKVTKEKDDLEREVATLRAARAPLPASPVRGVVAGDDHLASRRAEVDRLDAAIADRSRQLRKMEAAAATMKFAFGDNTEAPTMSVVSVSQLQPAHQQRRASDGGCSGLPGRSLPTPRTRARTSIRIAHGCPSDESGRDTQDAPREPSPGAELRRRAIAMGMRASPFAKRKRAP</sequence>
<feature type="region of interest" description="Disordered" evidence="2">
    <location>
        <begin position="1"/>
        <end position="99"/>
    </location>
</feature>
<feature type="region of interest" description="Disordered" evidence="2">
    <location>
        <begin position="741"/>
        <end position="824"/>
    </location>
</feature>
<proteinExistence type="predicted"/>
<feature type="coiled-coil region" evidence="1">
    <location>
        <begin position="253"/>
        <end position="403"/>
    </location>
</feature>
<dbReference type="InParanoid" id="C1DYJ3"/>
<evidence type="ECO:0000313" key="4">
    <source>
        <dbReference type="Proteomes" id="UP000002009"/>
    </source>
</evidence>
<keyword evidence="1" id="KW-0175">Coiled coil</keyword>
<protein>
    <submittedName>
        <fullName evidence="3">I/LWEQ domain protein</fullName>
    </submittedName>
</protein>
<dbReference type="EMBL" id="CP001323">
    <property type="protein sequence ID" value="ACO60955.1"/>
    <property type="molecule type" value="Genomic_DNA"/>
</dbReference>
<dbReference type="RefSeq" id="XP_002499697.1">
    <property type="nucleotide sequence ID" value="XM_002499651.1"/>
</dbReference>
<dbReference type="KEGG" id="mis:MICPUN_113696"/>
<dbReference type="GeneID" id="8240892"/>
<feature type="compositionally biased region" description="Basic and acidic residues" evidence="2">
    <location>
        <begin position="785"/>
        <end position="795"/>
    </location>
</feature>
<gene>
    <name evidence="3" type="ORF">MICPUN_113696</name>
</gene>
<reference evidence="3 4" key="1">
    <citation type="journal article" date="2009" name="Science">
        <title>Green evolution and dynamic adaptations revealed by genomes of the marine picoeukaryotes Micromonas.</title>
        <authorList>
            <person name="Worden A.Z."/>
            <person name="Lee J.H."/>
            <person name="Mock T."/>
            <person name="Rouze P."/>
            <person name="Simmons M.P."/>
            <person name="Aerts A.L."/>
            <person name="Allen A.E."/>
            <person name="Cuvelier M.L."/>
            <person name="Derelle E."/>
            <person name="Everett M.V."/>
            <person name="Foulon E."/>
            <person name="Grimwood J."/>
            <person name="Gundlach H."/>
            <person name="Henrissat B."/>
            <person name="Napoli C."/>
            <person name="McDonald S.M."/>
            <person name="Parker M.S."/>
            <person name="Rombauts S."/>
            <person name="Salamov A."/>
            <person name="Von Dassow P."/>
            <person name="Badger J.H."/>
            <person name="Coutinho P.M."/>
            <person name="Demir E."/>
            <person name="Dubchak I."/>
            <person name="Gentemann C."/>
            <person name="Eikrem W."/>
            <person name="Gready J.E."/>
            <person name="John U."/>
            <person name="Lanier W."/>
            <person name="Lindquist E.A."/>
            <person name="Lucas S."/>
            <person name="Mayer K.F."/>
            <person name="Moreau H."/>
            <person name="Not F."/>
            <person name="Otillar R."/>
            <person name="Panaud O."/>
            <person name="Pangilinan J."/>
            <person name="Paulsen I."/>
            <person name="Piegu B."/>
            <person name="Poliakov A."/>
            <person name="Robbens S."/>
            <person name="Schmutz J."/>
            <person name="Toulza E."/>
            <person name="Wyss T."/>
            <person name="Zelensky A."/>
            <person name="Zhou K."/>
            <person name="Armbrust E.V."/>
            <person name="Bhattacharya D."/>
            <person name="Goodenough U.W."/>
            <person name="Van de Peer Y."/>
            <person name="Grigoriev I.V."/>
        </authorList>
    </citation>
    <scope>NUCLEOTIDE SEQUENCE [LARGE SCALE GENOMIC DNA]</scope>
    <source>
        <strain evidence="4">RCC299 / NOUM17</strain>
    </source>
</reference>
<feature type="compositionally biased region" description="Basic and acidic residues" evidence="2">
    <location>
        <begin position="1"/>
        <end position="11"/>
    </location>
</feature>
<evidence type="ECO:0000256" key="1">
    <source>
        <dbReference type="SAM" id="Coils"/>
    </source>
</evidence>
<feature type="coiled-coil region" evidence="1">
    <location>
        <begin position="447"/>
        <end position="531"/>
    </location>
</feature>
<evidence type="ECO:0000313" key="3">
    <source>
        <dbReference type="EMBL" id="ACO60955.1"/>
    </source>
</evidence>
<dbReference type="AlphaFoldDB" id="C1DYJ3"/>